<dbReference type="InterPro" id="IPR003879">
    <property type="entry name" value="Butyrophylin_SPRY"/>
</dbReference>
<feature type="domain" description="B30.2/SPRY" evidence="5">
    <location>
        <begin position="246"/>
        <end position="443"/>
    </location>
</feature>
<dbReference type="Ensembl" id="ENSCCNT00000000571.1">
    <property type="protein sequence ID" value="ENSCCNP00000000440.1"/>
    <property type="gene ID" value="ENSCCNG00000000495.1"/>
</dbReference>
<evidence type="ECO:0000259" key="4">
    <source>
        <dbReference type="PROSITE" id="PS50119"/>
    </source>
</evidence>
<evidence type="ECO:0000256" key="3">
    <source>
        <dbReference type="PROSITE-ProRule" id="PRU00024"/>
    </source>
</evidence>
<dbReference type="InterPro" id="IPR003877">
    <property type="entry name" value="SPRY_dom"/>
</dbReference>
<dbReference type="GO" id="GO:0008270">
    <property type="term" value="F:zinc ion binding"/>
    <property type="evidence" value="ECO:0007669"/>
    <property type="project" value="UniProtKB-KW"/>
</dbReference>
<reference evidence="6" key="1">
    <citation type="submission" date="2023-09" db="UniProtKB">
        <authorList>
            <consortium name="Ensembl"/>
        </authorList>
    </citation>
    <scope>IDENTIFICATION</scope>
</reference>
<name>A0A8C0VWH8_CASCN</name>
<sequence>CPKWEKTKTFPQKSGMRQEYLFFLLLFSIVTKCARSKTQRQPTPPLLCRLGHNVTEDACCETHRKTAQLFCDDDQITLCSKCHQFQEHKRHMVYGIQEAAEKYRKLFQEILNTLKVKLEVAKSILADGQERMMMIQEEEQNFKEMIESEYRLRFWLLTEENELNFLRLNGCRFDMNLRESQEMLQRLDCENEVRVSEQLCHLQRITMELEKKCREPALALLQNARHNLERSESLLLQCLEPAPTTDLSSCQIKGMSRMLAVLQRNITLDPETAHPYLLLSKNLNSVRFANTQQNVPGNPNRSDFSATVLGVESFTSGKHYWEIKVEKATKWQLGIYNSADRKSNQMEASGNKLLLMRSMMGTDYTFWVFPPLKKVCVRKQMHKVGVFLDYEYGLISFYNVTDRSVIYNFSNLTFQGAVRPIFSLCIPNGDLNSDSLAICPPHFPS</sequence>
<accession>A0A8C0VWH8</accession>
<dbReference type="SMART" id="SM00589">
    <property type="entry name" value="PRY"/>
    <property type="match status" value="1"/>
</dbReference>
<evidence type="ECO:0000256" key="2">
    <source>
        <dbReference type="ARBA" id="ARBA00022833"/>
    </source>
</evidence>
<dbReference type="PROSITE" id="PS50119">
    <property type="entry name" value="ZF_BBOX"/>
    <property type="match status" value="1"/>
</dbReference>
<dbReference type="SUPFAM" id="SSF57845">
    <property type="entry name" value="B-box zinc-binding domain"/>
    <property type="match status" value="1"/>
</dbReference>
<dbReference type="InterPro" id="IPR000315">
    <property type="entry name" value="Znf_B-box"/>
</dbReference>
<organism evidence="6">
    <name type="scientific">Castor canadensis</name>
    <name type="common">American beaver</name>
    <dbReference type="NCBI Taxonomy" id="51338"/>
    <lineage>
        <taxon>Eukaryota</taxon>
        <taxon>Metazoa</taxon>
        <taxon>Chordata</taxon>
        <taxon>Craniata</taxon>
        <taxon>Vertebrata</taxon>
        <taxon>Euteleostomi</taxon>
        <taxon>Mammalia</taxon>
        <taxon>Eutheria</taxon>
        <taxon>Euarchontoglires</taxon>
        <taxon>Glires</taxon>
        <taxon>Rodentia</taxon>
        <taxon>Castorimorpha</taxon>
        <taxon>Castoridae</taxon>
        <taxon>Castor</taxon>
    </lineage>
</organism>
<dbReference type="InterPro" id="IPR013320">
    <property type="entry name" value="ConA-like_dom_sf"/>
</dbReference>
<keyword evidence="1 3" id="KW-0479">Metal-binding</keyword>
<dbReference type="InterPro" id="IPR050143">
    <property type="entry name" value="TRIM/RBCC"/>
</dbReference>
<dbReference type="Pfam" id="PF13765">
    <property type="entry name" value="PRY"/>
    <property type="match status" value="1"/>
</dbReference>
<dbReference type="PROSITE" id="PS50188">
    <property type="entry name" value="B302_SPRY"/>
    <property type="match status" value="1"/>
</dbReference>
<dbReference type="InterPro" id="IPR043136">
    <property type="entry name" value="B30.2/SPRY_sf"/>
</dbReference>
<dbReference type="AlphaFoldDB" id="A0A8C0VWH8"/>
<evidence type="ECO:0000313" key="6">
    <source>
        <dbReference type="Ensembl" id="ENSCCNP00000000440.1"/>
    </source>
</evidence>
<feature type="domain" description="B box-type" evidence="4">
    <location>
        <begin position="55"/>
        <end position="96"/>
    </location>
</feature>
<dbReference type="Pfam" id="PF00643">
    <property type="entry name" value="zf-B_box"/>
    <property type="match status" value="1"/>
</dbReference>
<evidence type="ECO:0000259" key="5">
    <source>
        <dbReference type="PROSITE" id="PS50188"/>
    </source>
</evidence>
<dbReference type="InterPro" id="IPR006574">
    <property type="entry name" value="PRY"/>
</dbReference>
<evidence type="ECO:0000256" key="1">
    <source>
        <dbReference type="ARBA" id="ARBA00022771"/>
    </source>
</evidence>
<protein>
    <submittedName>
        <fullName evidence="6">Uncharacterized protein</fullName>
    </submittedName>
</protein>
<dbReference type="Gene3D" id="3.30.160.60">
    <property type="entry name" value="Classic Zinc Finger"/>
    <property type="match status" value="1"/>
</dbReference>
<dbReference type="PRINTS" id="PR01407">
    <property type="entry name" value="BUTYPHLNCDUF"/>
</dbReference>
<dbReference type="CDD" id="cd13733">
    <property type="entry name" value="SPRY_PRY_C-I_1"/>
    <property type="match status" value="1"/>
</dbReference>
<keyword evidence="2" id="KW-0862">Zinc</keyword>
<dbReference type="PANTHER" id="PTHR24103">
    <property type="entry name" value="E3 UBIQUITIN-PROTEIN LIGASE TRIM"/>
    <property type="match status" value="1"/>
</dbReference>
<dbReference type="SUPFAM" id="SSF49899">
    <property type="entry name" value="Concanavalin A-like lectins/glucanases"/>
    <property type="match status" value="1"/>
</dbReference>
<keyword evidence="1 3" id="KW-0863">Zinc-finger</keyword>
<dbReference type="SMART" id="SM00449">
    <property type="entry name" value="SPRY"/>
    <property type="match status" value="1"/>
</dbReference>
<dbReference type="InterPro" id="IPR001870">
    <property type="entry name" value="B30.2/SPRY"/>
</dbReference>
<proteinExistence type="predicted"/>
<dbReference type="Gene3D" id="2.60.120.920">
    <property type="match status" value="1"/>
</dbReference>
<dbReference type="FunFam" id="2.60.120.920:FF:000004">
    <property type="entry name" value="Butyrophilin subfamily 1 member A1"/>
    <property type="match status" value="1"/>
</dbReference>
<dbReference type="Pfam" id="PF00622">
    <property type="entry name" value="SPRY"/>
    <property type="match status" value="1"/>
</dbReference>